<reference evidence="2" key="2">
    <citation type="submission" date="2020-09" db="EMBL/GenBank/DDBJ databases">
        <authorList>
            <person name="Sun Q."/>
            <person name="Kim S."/>
        </authorList>
    </citation>
    <scope>NUCLEOTIDE SEQUENCE</scope>
    <source>
        <strain evidence="2">KCTC 23310</strain>
    </source>
</reference>
<keyword evidence="1" id="KW-0732">Signal</keyword>
<evidence type="ECO:0000256" key="1">
    <source>
        <dbReference type="SAM" id="SignalP"/>
    </source>
</evidence>
<evidence type="ECO:0000313" key="2">
    <source>
        <dbReference type="EMBL" id="GHC44798.1"/>
    </source>
</evidence>
<dbReference type="RefSeq" id="WP_189409654.1">
    <property type="nucleotide sequence ID" value="NZ_BMYJ01000001.1"/>
</dbReference>
<comment type="caution">
    <text evidence="2">The sequence shown here is derived from an EMBL/GenBank/DDBJ whole genome shotgun (WGS) entry which is preliminary data.</text>
</comment>
<organism evidence="2 3">
    <name type="scientific">Neogemmobacter tilapiae</name>
    <dbReference type="NCBI Taxonomy" id="875041"/>
    <lineage>
        <taxon>Bacteria</taxon>
        <taxon>Pseudomonadati</taxon>
        <taxon>Pseudomonadota</taxon>
        <taxon>Alphaproteobacteria</taxon>
        <taxon>Rhodobacterales</taxon>
        <taxon>Paracoccaceae</taxon>
        <taxon>Neogemmobacter</taxon>
    </lineage>
</organism>
<feature type="chain" id="PRO_5038125061" description="DUF1311 domain-containing protein" evidence="1">
    <location>
        <begin position="19"/>
        <end position="96"/>
    </location>
</feature>
<protein>
    <recommendedName>
        <fullName evidence="4">DUF1311 domain-containing protein</fullName>
    </recommendedName>
</protein>
<reference evidence="2" key="1">
    <citation type="journal article" date="2014" name="Int. J. Syst. Evol. Microbiol.">
        <title>Complete genome sequence of Corynebacterium casei LMG S-19264T (=DSM 44701T), isolated from a smear-ripened cheese.</title>
        <authorList>
            <consortium name="US DOE Joint Genome Institute (JGI-PGF)"/>
            <person name="Walter F."/>
            <person name="Albersmeier A."/>
            <person name="Kalinowski J."/>
            <person name="Ruckert C."/>
        </authorList>
    </citation>
    <scope>NUCLEOTIDE SEQUENCE</scope>
    <source>
        <strain evidence="2">KCTC 23310</strain>
    </source>
</reference>
<proteinExistence type="predicted"/>
<keyword evidence="3" id="KW-1185">Reference proteome</keyword>
<sequence>MRLVLILCLLPLPAVADAAWTAEKCSRYARAWDQLAETPDLSPAFTDAQNAFIARGCQPPRDVCPGSAADLETADLLSLMAVAEGMAGSFLPFACD</sequence>
<dbReference type="Proteomes" id="UP000638981">
    <property type="component" value="Unassembled WGS sequence"/>
</dbReference>
<gene>
    <name evidence="2" type="ORF">GCM10007315_02580</name>
</gene>
<dbReference type="AlphaFoldDB" id="A0A918TG97"/>
<evidence type="ECO:0000313" key="3">
    <source>
        <dbReference type="Proteomes" id="UP000638981"/>
    </source>
</evidence>
<feature type="signal peptide" evidence="1">
    <location>
        <begin position="1"/>
        <end position="18"/>
    </location>
</feature>
<dbReference type="EMBL" id="BMYJ01000001">
    <property type="protein sequence ID" value="GHC44798.1"/>
    <property type="molecule type" value="Genomic_DNA"/>
</dbReference>
<evidence type="ECO:0008006" key="4">
    <source>
        <dbReference type="Google" id="ProtNLM"/>
    </source>
</evidence>
<name>A0A918TG97_9RHOB</name>
<accession>A0A918TG97</accession>